<name>A0A974S9R0_9CAUL</name>
<dbReference type="InterPro" id="IPR010611">
    <property type="entry name" value="3D_dom"/>
</dbReference>
<protein>
    <recommendedName>
        <fullName evidence="1">3D domain-containing protein</fullName>
    </recommendedName>
</protein>
<dbReference type="EMBL" id="CP068570">
    <property type="protein sequence ID" value="QQZ51709.1"/>
    <property type="molecule type" value="Genomic_DNA"/>
</dbReference>
<sequence>MNALTGTVPGSADYRLRATLYHAGAKGVGGLDSLGCKVVAMRTAAIDRNLIPRRTILFIKETVGLSMPDGGTHDGYWYASDVGGAIKGQRIDLFTGAGAGSMKPMRPLNLSQLTVTKAGQFKGCPPN</sequence>
<dbReference type="Pfam" id="PF06725">
    <property type="entry name" value="3D"/>
    <property type="match status" value="1"/>
</dbReference>
<dbReference type="Gene3D" id="2.40.40.10">
    <property type="entry name" value="RlpA-like domain"/>
    <property type="match status" value="1"/>
</dbReference>
<dbReference type="CDD" id="cd22785">
    <property type="entry name" value="DPBB_MltA-like"/>
    <property type="match status" value="1"/>
</dbReference>
<dbReference type="PANTHER" id="PTHR30124:SF0">
    <property type="entry name" value="MEMBRANE-BOUND LYTIC MUREIN TRANSGLYCOSYLASE A"/>
    <property type="match status" value="1"/>
</dbReference>
<organism evidence="2">
    <name type="scientific">Phenylobacterium glaciei</name>
    <dbReference type="NCBI Taxonomy" id="2803784"/>
    <lineage>
        <taxon>Bacteria</taxon>
        <taxon>Pseudomonadati</taxon>
        <taxon>Pseudomonadota</taxon>
        <taxon>Alphaproteobacteria</taxon>
        <taxon>Caulobacterales</taxon>
        <taxon>Caulobacteraceae</taxon>
        <taxon>Phenylobacterium</taxon>
    </lineage>
</organism>
<dbReference type="PANTHER" id="PTHR30124">
    <property type="entry name" value="MEMBRANE-BOUND LYTIC MUREIN TRANSGLYCOSYLASE A"/>
    <property type="match status" value="1"/>
</dbReference>
<dbReference type="InterPro" id="IPR036908">
    <property type="entry name" value="RlpA-like_sf"/>
</dbReference>
<evidence type="ECO:0000313" key="2">
    <source>
        <dbReference type="EMBL" id="QQZ51709.1"/>
    </source>
</evidence>
<dbReference type="GO" id="GO:0009253">
    <property type="term" value="P:peptidoglycan catabolic process"/>
    <property type="evidence" value="ECO:0007669"/>
    <property type="project" value="TreeGrafter"/>
</dbReference>
<dbReference type="GO" id="GO:0008933">
    <property type="term" value="F:peptidoglycan lytic transglycosylase activity"/>
    <property type="evidence" value="ECO:0007669"/>
    <property type="project" value="TreeGrafter"/>
</dbReference>
<dbReference type="AlphaFoldDB" id="A0A974S9R0"/>
<evidence type="ECO:0000259" key="1">
    <source>
        <dbReference type="Pfam" id="PF06725"/>
    </source>
</evidence>
<dbReference type="InterPro" id="IPR026044">
    <property type="entry name" value="MltA"/>
</dbReference>
<gene>
    <name evidence="2" type="ORF">JKL49_12640</name>
</gene>
<dbReference type="SUPFAM" id="SSF50685">
    <property type="entry name" value="Barwin-like endoglucanases"/>
    <property type="match status" value="1"/>
</dbReference>
<reference evidence="2" key="1">
    <citation type="submission" date="2021-01" db="EMBL/GenBank/DDBJ databases">
        <title>Genome sequence of Phenylobacterium sp. 20VBR1 isolated from a valley glaceir, Ny-Alesund, Svalbard.</title>
        <authorList>
            <person name="Thomas F.A."/>
            <person name="Krishnan K.P."/>
            <person name="Sinha R.K."/>
        </authorList>
    </citation>
    <scope>NUCLEOTIDE SEQUENCE</scope>
    <source>
        <strain evidence="2">20VBR1</strain>
    </source>
</reference>
<feature type="domain" description="3D" evidence="1">
    <location>
        <begin position="42"/>
        <end position="99"/>
    </location>
</feature>
<dbReference type="GO" id="GO:0009254">
    <property type="term" value="P:peptidoglycan turnover"/>
    <property type="evidence" value="ECO:0007669"/>
    <property type="project" value="InterPro"/>
</dbReference>
<accession>A0A974S9R0</accession>
<dbReference type="GO" id="GO:0004553">
    <property type="term" value="F:hydrolase activity, hydrolyzing O-glycosyl compounds"/>
    <property type="evidence" value="ECO:0007669"/>
    <property type="project" value="InterPro"/>
</dbReference>
<dbReference type="GO" id="GO:0019867">
    <property type="term" value="C:outer membrane"/>
    <property type="evidence" value="ECO:0007669"/>
    <property type="project" value="InterPro"/>
</dbReference>
<proteinExistence type="predicted"/>